<name>A0A378QIR1_MORLA</name>
<evidence type="ECO:0000256" key="1">
    <source>
        <dbReference type="ARBA" id="ARBA00010074"/>
    </source>
</evidence>
<dbReference type="Pfam" id="PF05164">
    <property type="entry name" value="ZapA"/>
    <property type="match status" value="1"/>
</dbReference>
<comment type="similarity">
    <text evidence="1">Belongs to the ZapA family. Type 1 subfamily.</text>
</comment>
<dbReference type="RefSeq" id="WP_220271649.1">
    <property type="nucleotide sequence ID" value="NZ_UGQC01000001.1"/>
</dbReference>
<dbReference type="InterPro" id="IPR036192">
    <property type="entry name" value="Cell_div_ZapA-like_sf"/>
</dbReference>
<gene>
    <name evidence="4" type="ORF">NCTC7911_02177</name>
</gene>
<dbReference type="Gene3D" id="3.30.160.880">
    <property type="entry name" value="Cell division protein ZapA protomer, N-terminal domain"/>
    <property type="match status" value="1"/>
</dbReference>
<feature type="compositionally biased region" description="Low complexity" evidence="3">
    <location>
        <begin position="98"/>
        <end position="114"/>
    </location>
</feature>
<dbReference type="AlphaFoldDB" id="A0A378QIR1"/>
<evidence type="ECO:0000313" key="4">
    <source>
        <dbReference type="EMBL" id="STZ00766.1"/>
    </source>
</evidence>
<keyword evidence="5" id="KW-1185">Reference proteome</keyword>
<dbReference type="EMBL" id="UGQC01000001">
    <property type="protein sequence ID" value="STZ00766.1"/>
    <property type="molecule type" value="Genomic_DNA"/>
</dbReference>
<evidence type="ECO:0000256" key="2">
    <source>
        <dbReference type="ARBA" id="ARBA00023054"/>
    </source>
</evidence>
<dbReference type="Proteomes" id="UP000254107">
    <property type="component" value="Unassembled WGS sequence"/>
</dbReference>
<organism evidence="4 5">
    <name type="scientific">Moraxella lacunata</name>
    <dbReference type="NCBI Taxonomy" id="477"/>
    <lineage>
        <taxon>Bacteria</taxon>
        <taxon>Pseudomonadati</taxon>
        <taxon>Pseudomonadota</taxon>
        <taxon>Gammaproteobacteria</taxon>
        <taxon>Moraxellales</taxon>
        <taxon>Moraxellaceae</taxon>
        <taxon>Moraxella</taxon>
    </lineage>
</organism>
<dbReference type="InterPro" id="IPR042233">
    <property type="entry name" value="Cell_div_ZapA_N"/>
</dbReference>
<dbReference type="SUPFAM" id="SSF102829">
    <property type="entry name" value="Cell division protein ZapA-like"/>
    <property type="match status" value="1"/>
</dbReference>
<evidence type="ECO:0000313" key="5">
    <source>
        <dbReference type="Proteomes" id="UP000254107"/>
    </source>
</evidence>
<feature type="region of interest" description="Disordered" evidence="3">
    <location>
        <begin position="1"/>
        <end position="122"/>
    </location>
</feature>
<feature type="compositionally biased region" description="Low complexity" evidence="3">
    <location>
        <begin position="38"/>
        <end position="77"/>
    </location>
</feature>
<feature type="compositionally biased region" description="Polar residues" evidence="3">
    <location>
        <begin position="88"/>
        <end position="97"/>
    </location>
</feature>
<keyword evidence="2" id="KW-0175">Coiled coil</keyword>
<feature type="compositionally biased region" description="Polar residues" evidence="3">
    <location>
        <begin position="15"/>
        <end position="37"/>
    </location>
</feature>
<reference evidence="4 5" key="1">
    <citation type="submission" date="2018-06" db="EMBL/GenBank/DDBJ databases">
        <authorList>
            <consortium name="Pathogen Informatics"/>
            <person name="Doyle S."/>
        </authorList>
    </citation>
    <scope>NUCLEOTIDE SEQUENCE [LARGE SCALE GENOMIC DNA]</scope>
    <source>
        <strain evidence="4 5">NCTC7911</strain>
    </source>
</reference>
<proteinExistence type="inferred from homology"/>
<sequence length="220" mass="23645">MNIHSAIKFGAKNNIKVSPSHETSAPSEPSKTAEQKTQQNPNPSQSSNPSLSSNQNLSQNLSQNQNNQNTENSAPAKPATPTPAPKASDSTLGNIGNTPATSHATPTTSKAPTKPADKADKPSFKAVDLSIAGSSHRITCPVDEVAQLEQAGAYINDKIRELRRAVKGKNPSNEELLVLTCLELYDQCQSLKNDRKNQLLDNERAKALIEKITKDARSVL</sequence>
<protein>
    <submittedName>
        <fullName evidence="4">Uncharacterized protein conserved in bacteria</fullName>
    </submittedName>
</protein>
<accession>A0A378QIR1</accession>
<dbReference type="GeneID" id="302271715"/>
<evidence type="ECO:0000256" key="3">
    <source>
        <dbReference type="SAM" id="MobiDB-lite"/>
    </source>
</evidence>
<dbReference type="InterPro" id="IPR007838">
    <property type="entry name" value="Cell_div_ZapA-like"/>
</dbReference>